<dbReference type="Pfam" id="PF20867">
    <property type="entry name" value="UVSSA_N"/>
    <property type="match status" value="1"/>
</dbReference>
<dbReference type="GO" id="GO:0006283">
    <property type="term" value="P:transcription-coupled nucleotide-excision repair"/>
    <property type="evidence" value="ECO:0007669"/>
    <property type="project" value="TreeGrafter"/>
</dbReference>
<evidence type="ECO:0000313" key="3">
    <source>
        <dbReference type="Proteomes" id="UP001209878"/>
    </source>
</evidence>
<protein>
    <recommendedName>
        <fullName evidence="4">UV-stimulated scaffold protein A</fullName>
    </recommendedName>
</protein>
<feature type="region of interest" description="Disordered" evidence="1">
    <location>
        <begin position="400"/>
        <end position="472"/>
    </location>
</feature>
<feature type="compositionally biased region" description="Polar residues" evidence="1">
    <location>
        <begin position="490"/>
        <end position="509"/>
    </location>
</feature>
<comment type="caution">
    <text evidence="2">The sequence shown here is derived from an EMBL/GenBank/DDBJ whole genome shotgun (WGS) entry which is preliminary data.</text>
</comment>
<accession>A0AAD9UKR0</accession>
<organism evidence="2 3">
    <name type="scientific">Ridgeia piscesae</name>
    <name type="common">Tubeworm</name>
    <dbReference type="NCBI Taxonomy" id="27915"/>
    <lineage>
        <taxon>Eukaryota</taxon>
        <taxon>Metazoa</taxon>
        <taxon>Spiralia</taxon>
        <taxon>Lophotrochozoa</taxon>
        <taxon>Annelida</taxon>
        <taxon>Polychaeta</taxon>
        <taxon>Sedentaria</taxon>
        <taxon>Canalipalpata</taxon>
        <taxon>Sabellida</taxon>
        <taxon>Siboglinidae</taxon>
        <taxon>Ridgeia</taxon>
    </lineage>
</organism>
<evidence type="ECO:0008006" key="4">
    <source>
        <dbReference type="Google" id="ProtNLM"/>
    </source>
</evidence>
<dbReference type="InterPro" id="IPR049408">
    <property type="entry name" value="UVSSA_N_a-solenoid_rpt"/>
</dbReference>
<gene>
    <name evidence="2" type="ORF">NP493_21g06027</name>
</gene>
<dbReference type="PANTHER" id="PTHR28670">
    <property type="entry name" value="UV-STIMULATED SCAFFOLD PROTEIN A"/>
    <property type="match status" value="1"/>
</dbReference>
<evidence type="ECO:0000256" key="1">
    <source>
        <dbReference type="SAM" id="MobiDB-lite"/>
    </source>
</evidence>
<feature type="region of interest" description="Disordered" evidence="1">
    <location>
        <begin position="484"/>
        <end position="509"/>
    </location>
</feature>
<dbReference type="GO" id="GO:0005694">
    <property type="term" value="C:chromosome"/>
    <property type="evidence" value="ECO:0007669"/>
    <property type="project" value="TreeGrafter"/>
</dbReference>
<name>A0AAD9UKR0_RIDPI</name>
<feature type="compositionally biased region" description="Basic and acidic residues" evidence="1">
    <location>
        <begin position="254"/>
        <end position="269"/>
    </location>
</feature>
<reference evidence="2" key="1">
    <citation type="journal article" date="2023" name="Mol. Biol. Evol.">
        <title>Third-Generation Sequencing Reveals the Adaptive Role of the Epigenome in Three Deep-Sea Polychaetes.</title>
        <authorList>
            <person name="Perez M."/>
            <person name="Aroh O."/>
            <person name="Sun Y."/>
            <person name="Lan Y."/>
            <person name="Juniper S.K."/>
            <person name="Young C.R."/>
            <person name="Angers B."/>
            <person name="Qian P.Y."/>
        </authorList>
    </citation>
    <scope>NUCLEOTIDE SEQUENCE</scope>
    <source>
        <strain evidence="2">R07B-5</strain>
    </source>
</reference>
<dbReference type="GO" id="GO:0000993">
    <property type="term" value="F:RNA polymerase II complex binding"/>
    <property type="evidence" value="ECO:0007669"/>
    <property type="project" value="TreeGrafter"/>
</dbReference>
<dbReference type="AlphaFoldDB" id="A0AAD9UKR0"/>
<dbReference type="GO" id="GO:0009411">
    <property type="term" value="P:response to UV"/>
    <property type="evidence" value="ECO:0007669"/>
    <property type="project" value="InterPro"/>
</dbReference>
<sequence>MSGTPSLDHSLCQQMASCVEKLTTSGEKTLDVATMAQIKKICKRSDDYVRHAFHLVMSQLEWEHSEVRLGAFLIIQQLFTRSHCFRELLLANFQNVMQLTMDTEPSMPMPPPKQVANSLKKMAFDTIQEWYNKFGAAYKKLALAYDYLKTCKKVAFDDIEGRSLAERQREDARTERQQRQREEKLSKVMTEISGKYILQHTPCKMDPEIQNCLIQLDNCLQLLLPTPDNFDITDICHVPSKHPKVGTGVGPDADVEKGGSDVEKGGSDVEKRVPDVKKNDADVEKQVVGVEKDDTGVEKLGVGEVQDEGQVGDGDFVRGHGLGSFNYSIQVCVNNVELTETEDNVDLLDTLQDTMRLVTGKFLPLTRHWLEVSSTPHLLLAGDVSRNVFLIKMIPDPGNDKVWRKPGSNLTCAPDETNAGAGQTEGGQGRREEGDESEDEDFEEVPQKEGYEATVPDYTREQPQSSGRRLWKGGEEWVLSQLCAEEGDPTTGQVSVPNSTEPRVTTMAR</sequence>
<dbReference type="PANTHER" id="PTHR28670:SF1">
    <property type="entry name" value="UV-STIMULATED SCAFFOLD PROTEIN A"/>
    <property type="match status" value="1"/>
</dbReference>
<feature type="region of interest" description="Disordered" evidence="1">
    <location>
        <begin position="247"/>
        <end position="269"/>
    </location>
</feature>
<feature type="compositionally biased region" description="Acidic residues" evidence="1">
    <location>
        <begin position="434"/>
        <end position="444"/>
    </location>
</feature>
<dbReference type="InterPro" id="IPR018610">
    <property type="entry name" value="UVSSA"/>
</dbReference>
<dbReference type="Proteomes" id="UP001209878">
    <property type="component" value="Unassembled WGS sequence"/>
</dbReference>
<evidence type="ECO:0000313" key="2">
    <source>
        <dbReference type="EMBL" id="KAK2192865.1"/>
    </source>
</evidence>
<dbReference type="EMBL" id="JAODUO010000021">
    <property type="protein sequence ID" value="KAK2192865.1"/>
    <property type="molecule type" value="Genomic_DNA"/>
</dbReference>
<proteinExistence type="predicted"/>
<keyword evidence="3" id="KW-1185">Reference proteome</keyword>